<comment type="catalytic activity">
    <reaction evidence="1">
        <text>Hydrolysis of terminal non-reducing N-acetyl-D-hexosamine residues in N-acetyl-beta-D-hexosaminides.</text>
        <dbReference type="EC" id="3.2.1.52"/>
    </reaction>
</comment>
<dbReference type="InterPro" id="IPR015883">
    <property type="entry name" value="Glyco_hydro_20_cat"/>
</dbReference>
<evidence type="ECO:0000256" key="3">
    <source>
        <dbReference type="ARBA" id="ARBA00012663"/>
    </source>
</evidence>
<dbReference type="Gene3D" id="3.30.379.10">
    <property type="entry name" value="Chitobiase/beta-hexosaminidase domain 2-like"/>
    <property type="match status" value="1"/>
</dbReference>
<name>A0A940ID18_9FIRM</name>
<dbReference type="PRINTS" id="PR00738">
    <property type="entry name" value="GLHYDRLASE20"/>
</dbReference>
<sequence>MLELKGDCAEIRASDYGGLFYGFVTLAQLIHNYGGEVPSVTVRDRPSLNYRGLMLDVARYFFDKEDIFRFADFCALHKLNVIHLHLTDDQGWRMPVKKYPLLTEKGGFRSHTNFGVRPHGGYYTEEDLKEIIAYANARNIEVIPEIDMPGHMQAAIASYPYLGCFGRKLEVATHTGVKHDVLCAGKESTYRFIFDVLDEVMEIFGGNTKYIHIGGDEVVTHRWKHCPDCRKRAEKECIGSVENLQSYFISRVADYVESKGFIPVMWNESEVSGRAPRSAVWQYWTDDSGEKEREILMAACASRGVINSSSKHCYMDLPYAYINIEKAYSFVPRPAEVPASKFVGAEMALWTEYVPDFRTACRRLLPRSAALAEVMWNSAEKDFGSFKSRLNYTLGFMRAIGFEGASQKCASPGKTRALFQKLWFERRQLHWQGLTNLYNDIKISLRYGKNYENKR</sequence>
<dbReference type="GO" id="GO:0030203">
    <property type="term" value="P:glycosaminoglycan metabolic process"/>
    <property type="evidence" value="ECO:0007669"/>
    <property type="project" value="TreeGrafter"/>
</dbReference>
<reference evidence="9" key="2">
    <citation type="journal article" date="2021" name="PeerJ">
        <title>Extensive microbial diversity within the chicken gut microbiome revealed by metagenomics and culture.</title>
        <authorList>
            <person name="Gilroy R."/>
            <person name="Ravi A."/>
            <person name="Getino M."/>
            <person name="Pursley I."/>
            <person name="Horton D.L."/>
            <person name="Alikhan N.F."/>
            <person name="Baker D."/>
            <person name="Gharbi K."/>
            <person name="Hall N."/>
            <person name="Watson M."/>
            <person name="Adriaenssens E.M."/>
            <person name="Foster-Nyarko E."/>
            <person name="Jarju S."/>
            <person name="Secka A."/>
            <person name="Antonio M."/>
            <person name="Oren A."/>
            <person name="Chaudhuri R.R."/>
            <person name="La Ragione R."/>
            <person name="Hildebrand F."/>
            <person name="Pallen M.J."/>
        </authorList>
    </citation>
    <scope>NUCLEOTIDE SEQUENCE</scope>
    <source>
        <strain evidence="9">517</strain>
    </source>
</reference>
<accession>A0A940ID18</accession>
<feature type="domain" description="Beta-hexosaminidase bacterial type N-terminal" evidence="8">
    <location>
        <begin position="3"/>
        <end position="44"/>
    </location>
</feature>
<evidence type="ECO:0000259" key="8">
    <source>
        <dbReference type="Pfam" id="PF02838"/>
    </source>
</evidence>
<dbReference type="PANTHER" id="PTHR22600">
    <property type="entry name" value="BETA-HEXOSAMINIDASE"/>
    <property type="match status" value="1"/>
</dbReference>
<keyword evidence="4" id="KW-0378">Hydrolase</keyword>
<dbReference type="Pfam" id="PF00728">
    <property type="entry name" value="Glyco_hydro_20"/>
    <property type="match status" value="1"/>
</dbReference>
<dbReference type="InterPro" id="IPR017853">
    <property type="entry name" value="GH"/>
</dbReference>
<dbReference type="SUPFAM" id="SSF51445">
    <property type="entry name" value="(Trans)glycosidases"/>
    <property type="match status" value="1"/>
</dbReference>
<dbReference type="InterPro" id="IPR015882">
    <property type="entry name" value="HEX_bac_N"/>
</dbReference>
<feature type="active site" description="Proton donor" evidence="6">
    <location>
        <position position="217"/>
    </location>
</feature>
<evidence type="ECO:0000256" key="2">
    <source>
        <dbReference type="ARBA" id="ARBA00006285"/>
    </source>
</evidence>
<dbReference type="AlphaFoldDB" id="A0A940ID18"/>
<evidence type="ECO:0000256" key="6">
    <source>
        <dbReference type="PIRSR" id="PIRSR625705-1"/>
    </source>
</evidence>
<feature type="domain" description="Glycoside hydrolase family 20 catalytic" evidence="7">
    <location>
        <begin position="49"/>
        <end position="378"/>
    </location>
</feature>
<dbReference type="GO" id="GO:0004563">
    <property type="term" value="F:beta-N-acetylhexosaminidase activity"/>
    <property type="evidence" value="ECO:0007669"/>
    <property type="project" value="UniProtKB-EC"/>
</dbReference>
<gene>
    <name evidence="9" type="ORF">IAB16_03015</name>
</gene>
<dbReference type="Gene3D" id="3.20.20.80">
    <property type="entry name" value="Glycosidases"/>
    <property type="match status" value="1"/>
</dbReference>
<evidence type="ECO:0000259" key="7">
    <source>
        <dbReference type="Pfam" id="PF00728"/>
    </source>
</evidence>
<dbReference type="PANTHER" id="PTHR22600:SF57">
    <property type="entry name" value="BETA-N-ACETYLHEXOSAMINIDASE"/>
    <property type="match status" value="1"/>
</dbReference>
<evidence type="ECO:0000313" key="10">
    <source>
        <dbReference type="Proteomes" id="UP000727857"/>
    </source>
</evidence>
<dbReference type="SUPFAM" id="SSF55545">
    <property type="entry name" value="beta-N-acetylhexosaminidase-like domain"/>
    <property type="match status" value="1"/>
</dbReference>
<dbReference type="EC" id="3.2.1.52" evidence="3"/>
<dbReference type="GO" id="GO:0005975">
    <property type="term" value="P:carbohydrate metabolic process"/>
    <property type="evidence" value="ECO:0007669"/>
    <property type="project" value="InterPro"/>
</dbReference>
<dbReference type="Pfam" id="PF02838">
    <property type="entry name" value="Glyco_hydro_20b"/>
    <property type="match status" value="1"/>
</dbReference>
<protein>
    <recommendedName>
        <fullName evidence="3">beta-N-acetylhexosaminidase</fullName>
        <ecNumber evidence="3">3.2.1.52</ecNumber>
    </recommendedName>
</protein>
<dbReference type="InterPro" id="IPR025705">
    <property type="entry name" value="Beta_hexosaminidase_sua/sub"/>
</dbReference>
<evidence type="ECO:0000256" key="4">
    <source>
        <dbReference type="ARBA" id="ARBA00022801"/>
    </source>
</evidence>
<keyword evidence="5" id="KW-0326">Glycosidase</keyword>
<evidence type="ECO:0000313" key="9">
    <source>
        <dbReference type="EMBL" id="MBO8423970.1"/>
    </source>
</evidence>
<dbReference type="InterPro" id="IPR029018">
    <property type="entry name" value="Hex-like_dom2"/>
</dbReference>
<dbReference type="Proteomes" id="UP000727857">
    <property type="component" value="Unassembled WGS sequence"/>
</dbReference>
<dbReference type="CDD" id="cd06563">
    <property type="entry name" value="GH20_chitobiase-like"/>
    <property type="match status" value="1"/>
</dbReference>
<dbReference type="GO" id="GO:0016020">
    <property type="term" value="C:membrane"/>
    <property type="evidence" value="ECO:0007669"/>
    <property type="project" value="TreeGrafter"/>
</dbReference>
<organism evidence="9 10">
    <name type="scientific">Candidatus Stercoripulliclostridium pullicola</name>
    <dbReference type="NCBI Taxonomy" id="2840953"/>
    <lineage>
        <taxon>Bacteria</taxon>
        <taxon>Bacillati</taxon>
        <taxon>Bacillota</taxon>
        <taxon>Clostridia</taxon>
        <taxon>Eubacteriales</taxon>
        <taxon>Candidatus Stercoripulliclostridium</taxon>
    </lineage>
</organism>
<dbReference type="EMBL" id="JADINF010000071">
    <property type="protein sequence ID" value="MBO8423970.1"/>
    <property type="molecule type" value="Genomic_DNA"/>
</dbReference>
<evidence type="ECO:0000256" key="5">
    <source>
        <dbReference type="ARBA" id="ARBA00023295"/>
    </source>
</evidence>
<evidence type="ECO:0000256" key="1">
    <source>
        <dbReference type="ARBA" id="ARBA00001231"/>
    </source>
</evidence>
<proteinExistence type="inferred from homology"/>
<comment type="caution">
    <text evidence="9">The sequence shown here is derived from an EMBL/GenBank/DDBJ whole genome shotgun (WGS) entry which is preliminary data.</text>
</comment>
<comment type="similarity">
    <text evidence="2">Belongs to the glycosyl hydrolase 20 family.</text>
</comment>
<reference evidence="9" key="1">
    <citation type="submission" date="2020-10" db="EMBL/GenBank/DDBJ databases">
        <authorList>
            <person name="Gilroy R."/>
        </authorList>
    </citation>
    <scope>NUCLEOTIDE SEQUENCE</scope>
    <source>
        <strain evidence="9">517</strain>
    </source>
</reference>